<evidence type="ECO:0000256" key="11">
    <source>
        <dbReference type="ARBA" id="ARBA00023304"/>
    </source>
</evidence>
<comment type="pathway">
    <text evidence="4 17">Amino-acid biosynthesis; L-valine biosynthesis; L-valine from pyruvate: step 4/4.</text>
</comment>
<comment type="function">
    <text evidence="2 17">Acts on leucine, isoleucine and valine.</text>
</comment>
<accession>A0A1V6CD75</accession>
<evidence type="ECO:0000256" key="12">
    <source>
        <dbReference type="ARBA" id="ARBA00048212"/>
    </source>
</evidence>
<dbReference type="NCBIfam" id="TIGR01122">
    <property type="entry name" value="ilvE_I"/>
    <property type="match status" value="1"/>
</dbReference>
<evidence type="ECO:0000256" key="6">
    <source>
        <dbReference type="ARBA" id="ARBA00009320"/>
    </source>
</evidence>
<reference evidence="18" key="1">
    <citation type="submission" date="2017-02" db="EMBL/GenBank/DDBJ databases">
        <title>Delving into the versatile metabolic prowess of the omnipresent phylum Bacteroidetes.</title>
        <authorList>
            <person name="Nobu M.K."/>
            <person name="Mei R."/>
            <person name="Narihiro T."/>
            <person name="Kuroda K."/>
            <person name="Liu W.-T."/>
        </authorList>
    </citation>
    <scope>NUCLEOTIDE SEQUENCE</scope>
    <source>
        <strain evidence="18">ADurb.Bin131</strain>
    </source>
</reference>
<comment type="pathway">
    <text evidence="5 17">Amino-acid biosynthesis; L-leucine biosynthesis; L-leucine from 3-methyl-2-oxobutanoate: step 4/4.</text>
</comment>
<evidence type="ECO:0000256" key="15">
    <source>
        <dbReference type="RuleBase" id="RU004106"/>
    </source>
</evidence>
<dbReference type="PANTHER" id="PTHR42743">
    <property type="entry name" value="AMINO-ACID AMINOTRANSFERASE"/>
    <property type="match status" value="1"/>
</dbReference>
<dbReference type="UniPathway" id="UPA00048">
    <property type="reaction ID" value="UER00073"/>
</dbReference>
<dbReference type="InterPro" id="IPR018300">
    <property type="entry name" value="Aminotrans_IV_CS"/>
</dbReference>
<dbReference type="PROSITE" id="PS00770">
    <property type="entry name" value="AA_TRANSFER_CLASS_4"/>
    <property type="match status" value="1"/>
</dbReference>
<evidence type="ECO:0000256" key="2">
    <source>
        <dbReference type="ARBA" id="ARBA00003109"/>
    </source>
</evidence>
<keyword evidence="11 17" id="KW-0100">Branched-chain amino acid biosynthesis</keyword>
<evidence type="ECO:0000313" key="18">
    <source>
        <dbReference type="EMBL" id="OQB74845.1"/>
    </source>
</evidence>
<keyword evidence="8 17" id="KW-0028">Amino-acid biosynthesis</keyword>
<dbReference type="InterPro" id="IPR001544">
    <property type="entry name" value="Aminotrans_IV"/>
</dbReference>
<dbReference type="SUPFAM" id="SSF56752">
    <property type="entry name" value="D-aminoacid aminotransferase-like PLP-dependent enzymes"/>
    <property type="match status" value="1"/>
</dbReference>
<dbReference type="FunFam" id="3.30.470.10:FF:000006">
    <property type="entry name" value="Branched-chain-amino-acid aminotransferase"/>
    <property type="match status" value="1"/>
</dbReference>
<dbReference type="UniPathway" id="UPA00047">
    <property type="reaction ID" value="UER00058"/>
</dbReference>
<comment type="catalytic activity">
    <reaction evidence="12 17">
        <text>L-valine + 2-oxoglutarate = 3-methyl-2-oxobutanoate + L-glutamate</text>
        <dbReference type="Rhea" id="RHEA:24813"/>
        <dbReference type="ChEBI" id="CHEBI:11851"/>
        <dbReference type="ChEBI" id="CHEBI:16810"/>
        <dbReference type="ChEBI" id="CHEBI:29985"/>
        <dbReference type="ChEBI" id="CHEBI:57762"/>
        <dbReference type="EC" id="2.6.1.42"/>
    </reaction>
</comment>
<dbReference type="NCBIfam" id="NF006185">
    <property type="entry name" value="PRK08320.1"/>
    <property type="match status" value="1"/>
</dbReference>
<dbReference type="Gene3D" id="3.20.10.10">
    <property type="entry name" value="D-amino Acid Aminotransferase, subunit A, domain 2"/>
    <property type="match status" value="1"/>
</dbReference>
<dbReference type="AlphaFoldDB" id="A0A1V6CD75"/>
<evidence type="ECO:0000256" key="16">
    <source>
        <dbReference type="RuleBase" id="RU004516"/>
    </source>
</evidence>
<evidence type="ECO:0000256" key="5">
    <source>
        <dbReference type="ARBA" id="ARBA00005072"/>
    </source>
</evidence>
<evidence type="ECO:0000256" key="9">
    <source>
        <dbReference type="ARBA" id="ARBA00022679"/>
    </source>
</evidence>
<dbReference type="GO" id="GO:0009099">
    <property type="term" value="P:L-valine biosynthetic process"/>
    <property type="evidence" value="ECO:0007669"/>
    <property type="project" value="UniProtKB-UniPathway"/>
</dbReference>
<evidence type="ECO:0000256" key="4">
    <source>
        <dbReference type="ARBA" id="ARBA00004931"/>
    </source>
</evidence>
<comment type="catalytic activity">
    <reaction evidence="14 17">
        <text>L-leucine + 2-oxoglutarate = 4-methyl-2-oxopentanoate + L-glutamate</text>
        <dbReference type="Rhea" id="RHEA:18321"/>
        <dbReference type="ChEBI" id="CHEBI:16810"/>
        <dbReference type="ChEBI" id="CHEBI:17865"/>
        <dbReference type="ChEBI" id="CHEBI:29985"/>
        <dbReference type="ChEBI" id="CHEBI:57427"/>
        <dbReference type="EC" id="2.6.1.42"/>
    </reaction>
</comment>
<dbReference type="FunFam" id="3.20.10.10:FF:000002">
    <property type="entry name" value="D-alanine aminotransferase"/>
    <property type="match status" value="1"/>
</dbReference>
<dbReference type="Pfam" id="PF01063">
    <property type="entry name" value="Aminotran_4"/>
    <property type="match status" value="1"/>
</dbReference>
<evidence type="ECO:0000256" key="10">
    <source>
        <dbReference type="ARBA" id="ARBA00022898"/>
    </source>
</evidence>
<dbReference type="GO" id="GO:0052656">
    <property type="term" value="F:L-isoleucine-2-oxoglutarate transaminase activity"/>
    <property type="evidence" value="ECO:0007669"/>
    <property type="project" value="RHEA"/>
</dbReference>
<dbReference type="InterPro" id="IPR043132">
    <property type="entry name" value="BCAT-like_C"/>
</dbReference>
<dbReference type="GO" id="GO:0009098">
    <property type="term" value="P:L-leucine biosynthetic process"/>
    <property type="evidence" value="ECO:0007669"/>
    <property type="project" value="UniProtKB-UniPathway"/>
</dbReference>
<dbReference type="UniPathway" id="UPA00049">
    <property type="reaction ID" value="UER00062"/>
</dbReference>
<dbReference type="GO" id="GO:0005829">
    <property type="term" value="C:cytosol"/>
    <property type="evidence" value="ECO:0007669"/>
    <property type="project" value="TreeGrafter"/>
</dbReference>
<evidence type="ECO:0000256" key="7">
    <source>
        <dbReference type="ARBA" id="ARBA00022576"/>
    </source>
</evidence>
<evidence type="ECO:0000256" key="13">
    <source>
        <dbReference type="ARBA" id="ARBA00048798"/>
    </source>
</evidence>
<keyword evidence="9 17" id="KW-0808">Transferase</keyword>
<dbReference type="InterPro" id="IPR036038">
    <property type="entry name" value="Aminotransferase-like"/>
</dbReference>
<dbReference type="Gene3D" id="3.30.470.10">
    <property type="match status" value="1"/>
</dbReference>
<sequence>MGLLIYIDGKFVDEKQAKISVFDHGLLYGDGIFEGLRTYSGKVFRLGQHIQRLYKSAKAIFLEIPISKDKMAEVIKATVRKNKLKDSYIRVVVTRGKGDLGLDPRKCSNPTVIVIASKIELYPEEYYRNGLSVVTIATRRNLIESLNPAVKSLNYLNNILGKIEATNAGAMEGLFLNNEGYVTECSGENIFIISGNFLCTPPISAGALDGITRDAVIQIGKTVGLDVSEKLLTRYDLYNADECFLTGTAAEIVPVTLIDGRTIGNGKSGILTCKIRKEFHNLVLKEGTPI</sequence>
<protein>
    <recommendedName>
        <fullName evidence="17">Branched-chain-amino-acid aminotransferase</fullName>
        <shortName evidence="17">BCAT</shortName>
        <ecNumber evidence="17">2.6.1.42</ecNumber>
    </recommendedName>
</protein>
<evidence type="ECO:0000256" key="8">
    <source>
        <dbReference type="ARBA" id="ARBA00022605"/>
    </source>
</evidence>
<proteinExistence type="inferred from homology"/>
<organism evidence="18">
    <name type="scientific">candidate division TA06 bacterium ADurb.Bin131</name>
    <dbReference type="NCBI Taxonomy" id="1852827"/>
    <lineage>
        <taxon>Bacteria</taxon>
        <taxon>Bacteria division TA06</taxon>
    </lineage>
</organism>
<comment type="caution">
    <text evidence="18">The sequence shown here is derived from an EMBL/GenBank/DDBJ whole genome shotgun (WGS) entry which is preliminary data.</text>
</comment>
<dbReference type="InterPro" id="IPR043131">
    <property type="entry name" value="BCAT-like_N"/>
</dbReference>
<dbReference type="GO" id="GO:0009097">
    <property type="term" value="P:isoleucine biosynthetic process"/>
    <property type="evidence" value="ECO:0007669"/>
    <property type="project" value="UniProtKB-UniPathway"/>
</dbReference>
<comment type="similarity">
    <text evidence="6 15">Belongs to the class-IV pyridoxal-phosphate-dependent aminotransferase family.</text>
</comment>
<comment type="catalytic activity">
    <reaction evidence="13 17">
        <text>L-isoleucine + 2-oxoglutarate = (S)-3-methyl-2-oxopentanoate + L-glutamate</text>
        <dbReference type="Rhea" id="RHEA:24801"/>
        <dbReference type="ChEBI" id="CHEBI:16810"/>
        <dbReference type="ChEBI" id="CHEBI:29985"/>
        <dbReference type="ChEBI" id="CHEBI:35146"/>
        <dbReference type="ChEBI" id="CHEBI:58045"/>
        <dbReference type="EC" id="2.6.1.42"/>
    </reaction>
</comment>
<dbReference type="InterPro" id="IPR050571">
    <property type="entry name" value="Class-IV_PLP-Dep_Aminotrnsfr"/>
</dbReference>
<dbReference type="EMBL" id="MWDQ01000027">
    <property type="protein sequence ID" value="OQB74845.1"/>
    <property type="molecule type" value="Genomic_DNA"/>
</dbReference>
<dbReference type="GO" id="GO:0052654">
    <property type="term" value="F:L-leucine-2-oxoglutarate transaminase activity"/>
    <property type="evidence" value="ECO:0007669"/>
    <property type="project" value="RHEA"/>
</dbReference>
<dbReference type="Proteomes" id="UP000485562">
    <property type="component" value="Unassembled WGS sequence"/>
</dbReference>
<evidence type="ECO:0000256" key="3">
    <source>
        <dbReference type="ARBA" id="ARBA00004824"/>
    </source>
</evidence>
<gene>
    <name evidence="17 18" type="primary">ilvE</name>
    <name evidence="18" type="ORF">BWX89_00334</name>
</gene>
<keyword evidence="7 17" id="KW-0032">Aminotransferase</keyword>
<dbReference type="GO" id="GO:0052655">
    <property type="term" value="F:L-valine-2-oxoglutarate transaminase activity"/>
    <property type="evidence" value="ECO:0007669"/>
    <property type="project" value="RHEA"/>
</dbReference>
<name>A0A1V6CD75_UNCT6</name>
<evidence type="ECO:0000256" key="1">
    <source>
        <dbReference type="ARBA" id="ARBA00001933"/>
    </source>
</evidence>
<keyword evidence="10 16" id="KW-0663">Pyridoxal phosphate</keyword>
<comment type="cofactor">
    <cofactor evidence="1 16">
        <name>pyridoxal 5'-phosphate</name>
        <dbReference type="ChEBI" id="CHEBI:597326"/>
    </cofactor>
</comment>
<dbReference type="PANTHER" id="PTHR42743:SF11">
    <property type="entry name" value="AMINODEOXYCHORISMATE LYASE"/>
    <property type="match status" value="1"/>
</dbReference>
<dbReference type="EC" id="2.6.1.42" evidence="17"/>
<dbReference type="InterPro" id="IPR005785">
    <property type="entry name" value="B_amino_transI"/>
</dbReference>
<comment type="pathway">
    <text evidence="3 17">Amino-acid biosynthesis; L-isoleucine biosynthesis; L-isoleucine from 2-oxobutanoate: step 4/4.</text>
</comment>
<evidence type="ECO:0000256" key="14">
    <source>
        <dbReference type="ARBA" id="ARBA00049229"/>
    </source>
</evidence>
<dbReference type="CDD" id="cd01558">
    <property type="entry name" value="D-AAT_like"/>
    <property type="match status" value="1"/>
</dbReference>
<evidence type="ECO:0000256" key="17">
    <source>
        <dbReference type="RuleBase" id="RU364094"/>
    </source>
</evidence>